<organism evidence="1 2">
    <name type="scientific">Favolaschia claudopus</name>
    <dbReference type="NCBI Taxonomy" id="2862362"/>
    <lineage>
        <taxon>Eukaryota</taxon>
        <taxon>Fungi</taxon>
        <taxon>Dikarya</taxon>
        <taxon>Basidiomycota</taxon>
        <taxon>Agaricomycotina</taxon>
        <taxon>Agaricomycetes</taxon>
        <taxon>Agaricomycetidae</taxon>
        <taxon>Agaricales</taxon>
        <taxon>Marasmiineae</taxon>
        <taxon>Mycenaceae</taxon>
        <taxon>Favolaschia</taxon>
    </lineage>
</organism>
<keyword evidence="2" id="KW-1185">Reference proteome</keyword>
<reference evidence="1 2" key="1">
    <citation type="journal article" date="2024" name="J Genomics">
        <title>Draft genome sequencing and assembly of Favolaschia claudopus CIRM-BRFM 2984 isolated from oak limbs.</title>
        <authorList>
            <person name="Navarro D."/>
            <person name="Drula E."/>
            <person name="Chaduli D."/>
            <person name="Cazenave R."/>
            <person name="Ahrendt S."/>
            <person name="Wang J."/>
            <person name="Lipzen A."/>
            <person name="Daum C."/>
            <person name="Barry K."/>
            <person name="Grigoriev I.V."/>
            <person name="Favel A."/>
            <person name="Rosso M.N."/>
            <person name="Martin F."/>
        </authorList>
    </citation>
    <scope>NUCLEOTIDE SEQUENCE [LARGE SCALE GENOMIC DNA]</scope>
    <source>
        <strain evidence="1 2">CIRM-BRFM 2984</strain>
    </source>
</reference>
<dbReference type="Pfam" id="PF18759">
    <property type="entry name" value="Plavaka"/>
    <property type="match status" value="1"/>
</dbReference>
<sequence>MPRKLINYKFNGDSYIRFYHEPWTADAFWNAQSALPVDPAAKPLCFVIYADKSKLSTFGTQKAYAVVARLANIRVGIRNSTGFGGGQVVGHQPLIPDDPNERDKPKFANFKNIVWHAALFKLLESIVDISKVGHWTTCGDDVLRWLWPLILAADYEEASMCDGTHPRPEGICFVPAQEQSDLSAEHPLRTAEGSKKVLDEARALRTKEEQEEHLKAHGMRNVENLLGKVRGSDVHRAISGDPLHADENGMFDDHLFAQLKARVEALGRAAVVKIDSQMASFPRWRNLKHFATVMNTSFNDGSKNEDIAKTILFVAHSVLKDEAGLLLLKALPCYLEYRTALSAEVHTAETIADGEKEVQLFNSVMQPNAGKKSDKKSPNLIRNLSKAVSSAIDCSSA</sequence>
<dbReference type="Proteomes" id="UP001362999">
    <property type="component" value="Unassembled WGS sequence"/>
</dbReference>
<accession>A0AAV9ZQX4</accession>
<protein>
    <submittedName>
        <fullName evidence="1">Uncharacterized protein</fullName>
    </submittedName>
</protein>
<comment type="caution">
    <text evidence="1">The sequence shown here is derived from an EMBL/GenBank/DDBJ whole genome shotgun (WGS) entry which is preliminary data.</text>
</comment>
<gene>
    <name evidence="1" type="ORF">R3P38DRAFT_3438975</name>
</gene>
<dbReference type="InterPro" id="IPR041078">
    <property type="entry name" value="Plavaka"/>
</dbReference>
<evidence type="ECO:0000313" key="1">
    <source>
        <dbReference type="EMBL" id="KAK6988980.1"/>
    </source>
</evidence>
<evidence type="ECO:0000313" key="2">
    <source>
        <dbReference type="Proteomes" id="UP001362999"/>
    </source>
</evidence>
<proteinExistence type="predicted"/>
<dbReference type="AlphaFoldDB" id="A0AAV9ZQX4"/>
<dbReference type="EMBL" id="JAWWNJ010000118">
    <property type="protein sequence ID" value="KAK6988980.1"/>
    <property type="molecule type" value="Genomic_DNA"/>
</dbReference>
<name>A0AAV9ZQX4_9AGAR</name>